<evidence type="ECO:0000259" key="1">
    <source>
        <dbReference type="SMART" id="SM00672"/>
    </source>
</evidence>
<keyword evidence="3" id="KW-1185">Reference proteome</keyword>
<dbReference type="InterPro" id="IPR006598">
    <property type="entry name" value="CAP10"/>
</dbReference>
<dbReference type="PANTHER" id="PTHR12203">
    <property type="entry name" value="KDEL LYS-ASP-GLU-LEU CONTAINING - RELATED"/>
    <property type="match status" value="1"/>
</dbReference>
<protein>
    <recommendedName>
        <fullName evidence="1">Glycosyl transferase CAP10 domain-containing protein</fullName>
    </recommendedName>
</protein>
<dbReference type="AlphaFoldDB" id="A0A4S8JN04"/>
<dbReference type="EMBL" id="PYDT01000004">
    <property type="protein sequence ID" value="THU63109.1"/>
    <property type="molecule type" value="Genomic_DNA"/>
</dbReference>
<name>A0A4S8JN04_MUSBA</name>
<sequence>MKEMNEGNAEVEWAERVPYAYWKGSPFMGGTRQDLVKCNVTKERDWNARIYAQDWNSEAKQGYHRSNLARQCHHSKSASVSCLQRCMHGLAWSVSQKYIMACNSPTLFVDTRFVEFFQRGLMPGRHYWPIAADNKCRGSVRIK</sequence>
<reference evidence="2 3" key="1">
    <citation type="journal article" date="2019" name="Nat. Plants">
        <title>Genome sequencing of Musa balbisiana reveals subgenome evolution and function divergence in polyploid bananas.</title>
        <authorList>
            <person name="Yao X."/>
        </authorList>
    </citation>
    <scope>NUCLEOTIDE SEQUENCE [LARGE SCALE GENOMIC DNA]</scope>
    <source>
        <strain evidence="3">cv. DH-PKW</strain>
        <tissue evidence="2">Leaves</tissue>
    </source>
</reference>
<dbReference type="Proteomes" id="UP000317650">
    <property type="component" value="Chromosome 1"/>
</dbReference>
<dbReference type="InterPro" id="IPR051091">
    <property type="entry name" value="O-Glucosyltr/Glycosyltrsf_90"/>
</dbReference>
<dbReference type="Pfam" id="PF05686">
    <property type="entry name" value="Glyco_transf_90"/>
    <property type="match status" value="1"/>
</dbReference>
<accession>A0A4S8JN04</accession>
<evidence type="ECO:0000313" key="3">
    <source>
        <dbReference type="Proteomes" id="UP000317650"/>
    </source>
</evidence>
<comment type="caution">
    <text evidence="2">The sequence shown here is derived from an EMBL/GenBank/DDBJ whole genome shotgun (WGS) entry which is preliminary data.</text>
</comment>
<evidence type="ECO:0000313" key="2">
    <source>
        <dbReference type="EMBL" id="THU63109.1"/>
    </source>
</evidence>
<feature type="domain" description="Glycosyl transferase CAP10" evidence="1">
    <location>
        <begin position="1"/>
        <end position="143"/>
    </location>
</feature>
<gene>
    <name evidence="2" type="ORF">C4D60_Mb01t12270</name>
</gene>
<dbReference type="SMART" id="SM00672">
    <property type="entry name" value="CAP10"/>
    <property type="match status" value="1"/>
</dbReference>
<proteinExistence type="predicted"/>
<organism evidence="2 3">
    <name type="scientific">Musa balbisiana</name>
    <name type="common">Banana</name>
    <dbReference type="NCBI Taxonomy" id="52838"/>
    <lineage>
        <taxon>Eukaryota</taxon>
        <taxon>Viridiplantae</taxon>
        <taxon>Streptophyta</taxon>
        <taxon>Embryophyta</taxon>
        <taxon>Tracheophyta</taxon>
        <taxon>Spermatophyta</taxon>
        <taxon>Magnoliopsida</taxon>
        <taxon>Liliopsida</taxon>
        <taxon>Zingiberales</taxon>
        <taxon>Musaceae</taxon>
        <taxon>Musa</taxon>
    </lineage>
</organism>
<dbReference type="PANTHER" id="PTHR12203:SF99">
    <property type="entry name" value="OS04G0534100 PROTEIN"/>
    <property type="match status" value="1"/>
</dbReference>